<sequence>MNFAIVGCGHIAKKHAKAILAINDAKLLAICDTDSNRLESFYTDYKAKKYTSFEELLNNKEIDVVNICTPSGTHAALAIKAAAAKKHVILEKPMALTLEDADAIIHACKKNHVKLSIVHPNRFRPAILEMKKAIEAKKFGKINLVNASVLWNRNDDYFSQASWRGTKNQDGGVLMNQAIHNLDLLVWLVGDVAEVQAYADTRLRNIEVEDLAAAIVKFKNGALGVIEATSTIFPVNYKESISMFGESGSAVISGPTANWIEHWEFEGEPKEHSQYMKEKIKQDPFGLPGHQHMISDMIEAVKNNKEPAVTGEDGRKALELVLAIYKAAEQGKTFKL</sequence>
<dbReference type="Gene3D" id="3.30.360.10">
    <property type="entry name" value="Dihydrodipicolinate Reductase, domain 2"/>
    <property type="match status" value="1"/>
</dbReference>
<feature type="domain" description="GFO/IDH/MocA-like oxidoreductase" evidence="2">
    <location>
        <begin position="128"/>
        <end position="250"/>
    </location>
</feature>
<accession>A0A6M0QE22</accession>
<feature type="domain" description="Gfo/Idh/MocA-like oxidoreductase N-terminal" evidence="1">
    <location>
        <begin position="1"/>
        <end position="117"/>
    </location>
</feature>
<dbReference type="GO" id="GO:0000166">
    <property type="term" value="F:nucleotide binding"/>
    <property type="evidence" value="ECO:0007669"/>
    <property type="project" value="InterPro"/>
</dbReference>
<dbReference type="InterPro" id="IPR052515">
    <property type="entry name" value="Gfo/Idh/MocA_Oxidoreductase"/>
</dbReference>
<dbReference type="PANTHER" id="PTHR43249">
    <property type="entry name" value="UDP-N-ACETYL-2-AMINO-2-DEOXY-D-GLUCURONATE OXIDASE"/>
    <property type="match status" value="1"/>
</dbReference>
<evidence type="ECO:0000259" key="1">
    <source>
        <dbReference type="Pfam" id="PF01408"/>
    </source>
</evidence>
<organism evidence="3 4">
    <name type="scientific">Bacillus mesophilus</name>
    <dbReference type="NCBI Taxonomy" id="1808955"/>
    <lineage>
        <taxon>Bacteria</taxon>
        <taxon>Bacillati</taxon>
        <taxon>Bacillota</taxon>
        <taxon>Bacilli</taxon>
        <taxon>Bacillales</taxon>
        <taxon>Bacillaceae</taxon>
        <taxon>Bacillus</taxon>
    </lineage>
</organism>
<evidence type="ECO:0000313" key="3">
    <source>
        <dbReference type="EMBL" id="NEY73448.1"/>
    </source>
</evidence>
<dbReference type="InterPro" id="IPR055170">
    <property type="entry name" value="GFO_IDH_MocA-like_dom"/>
</dbReference>
<reference evidence="3 4" key="1">
    <citation type="submission" date="2020-02" db="EMBL/GenBank/DDBJ databases">
        <title>Bacillus aquiflavi sp. nov., isolated from yellow water of strong flavor Chinese baijiu in Yibin region of China.</title>
        <authorList>
            <person name="Xie J."/>
        </authorList>
    </citation>
    <scope>NUCLEOTIDE SEQUENCE [LARGE SCALE GENOMIC DNA]</scope>
    <source>
        <strain evidence="3 4">SA4</strain>
    </source>
</reference>
<evidence type="ECO:0000313" key="4">
    <source>
        <dbReference type="Proteomes" id="UP000481043"/>
    </source>
</evidence>
<dbReference type="Gene3D" id="3.40.50.720">
    <property type="entry name" value="NAD(P)-binding Rossmann-like Domain"/>
    <property type="match status" value="1"/>
</dbReference>
<dbReference type="SUPFAM" id="SSF55347">
    <property type="entry name" value="Glyceraldehyde-3-phosphate dehydrogenase-like, C-terminal domain"/>
    <property type="match status" value="1"/>
</dbReference>
<dbReference type="InterPro" id="IPR000683">
    <property type="entry name" value="Gfo/Idh/MocA-like_OxRdtase_N"/>
</dbReference>
<dbReference type="RefSeq" id="WP_163181003.1">
    <property type="nucleotide sequence ID" value="NZ_JAAIWM010000007.1"/>
</dbReference>
<evidence type="ECO:0000259" key="2">
    <source>
        <dbReference type="Pfam" id="PF22725"/>
    </source>
</evidence>
<dbReference type="InterPro" id="IPR036291">
    <property type="entry name" value="NAD(P)-bd_dom_sf"/>
</dbReference>
<dbReference type="PANTHER" id="PTHR43249:SF1">
    <property type="entry name" value="D-GLUCOSIDE 3-DEHYDROGENASE"/>
    <property type="match status" value="1"/>
</dbReference>
<protein>
    <submittedName>
        <fullName evidence="3">Gfo/Idh/MocA family oxidoreductase</fullName>
    </submittedName>
</protein>
<name>A0A6M0QE22_9BACI</name>
<keyword evidence="4" id="KW-1185">Reference proteome</keyword>
<gene>
    <name evidence="3" type="ORF">G4D63_17065</name>
</gene>
<dbReference type="Pfam" id="PF01408">
    <property type="entry name" value="GFO_IDH_MocA"/>
    <property type="match status" value="1"/>
</dbReference>
<dbReference type="Pfam" id="PF22725">
    <property type="entry name" value="GFO_IDH_MocA_C3"/>
    <property type="match status" value="1"/>
</dbReference>
<dbReference type="EMBL" id="JAAIWM010000007">
    <property type="protein sequence ID" value="NEY73448.1"/>
    <property type="molecule type" value="Genomic_DNA"/>
</dbReference>
<dbReference type="AlphaFoldDB" id="A0A6M0QE22"/>
<dbReference type="Proteomes" id="UP000481043">
    <property type="component" value="Unassembled WGS sequence"/>
</dbReference>
<dbReference type="SUPFAM" id="SSF51735">
    <property type="entry name" value="NAD(P)-binding Rossmann-fold domains"/>
    <property type="match status" value="1"/>
</dbReference>
<proteinExistence type="predicted"/>
<comment type="caution">
    <text evidence="3">The sequence shown here is derived from an EMBL/GenBank/DDBJ whole genome shotgun (WGS) entry which is preliminary data.</text>
</comment>